<sequence length="146" mass="17156">MNMYMSKMPRFVKREMEQIQKIVGPLAKKSSKYALWSLPLISISLVNIVFLLFIVPAEYQSTPTVYIFAALGAFGLALSRESKLQKREIHKLSTDYMIKRIQQSDIASELSQKRYIRLIHEQPLQMMQHFVRFLEEENRSNTIEEN</sequence>
<dbReference type="RefSeq" id="WP_320380459.1">
    <property type="nucleotide sequence ID" value="NZ_JAWDIQ010000002.1"/>
</dbReference>
<protein>
    <submittedName>
        <fullName evidence="2">YwnF family protein</fullName>
    </submittedName>
</protein>
<dbReference type="EMBL" id="JAWDIQ010000002">
    <property type="protein sequence ID" value="MDY0409671.1"/>
    <property type="molecule type" value="Genomic_DNA"/>
</dbReference>
<feature type="transmembrane region" description="Helical" evidence="1">
    <location>
        <begin position="61"/>
        <end position="78"/>
    </location>
</feature>
<dbReference type="Proteomes" id="UP001275315">
    <property type="component" value="Unassembled WGS sequence"/>
</dbReference>
<dbReference type="Pfam" id="PF17370">
    <property type="entry name" value="DUF5392"/>
    <property type="match status" value="1"/>
</dbReference>
<feature type="transmembrane region" description="Helical" evidence="1">
    <location>
        <begin position="33"/>
        <end position="55"/>
    </location>
</feature>
<organism evidence="2 3">
    <name type="scientific">Paracerasibacillus soli</name>
    <dbReference type="NCBI Taxonomy" id="480284"/>
    <lineage>
        <taxon>Bacteria</taxon>
        <taxon>Bacillati</taxon>
        <taxon>Bacillota</taxon>
        <taxon>Bacilli</taxon>
        <taxon>Bacillales</taxon>
        <taxon>Bacillaceae</taxon>
        <taxon>Paracerasibacillus</taxon>
    </lineage>
</organism>
<evidence type="ECO:0000313" key="2">
    <source>
        <dbReference type="EMBL" id="MDY0409671.1"/>
    </source>
</evidence>
<proteinExistence type="predicted"/>
<keyword evidence="3" id="KW-1185">Reference proteome</keyword>
<comment type="caution">
    <text evidence="2">The sequence shown here is derived from an EMBL/GenBank/DDBJ whole genome shotgun (WGS) entry which is preliminary data.</text>
</comment>
<gene>
    <name evidence="2" type="ORF">RWD45_15215</name>
</gene>
<evidence type="ECO:0000256" key="1">
    <source>
        <dbReference type="SAM" id="Phobius"/>
    </source>
</evidence>
<keyword evidence="1" id="KW-0472">Membrane</keyword>
<keyword evidence="1" id="KW-0812">Transmembrane</keyword>
<keyword evidence="1" id="KW-1133">Transmembrane helix</keyword>
<name>A0ABU5CTG2_9BACI</name>
<evidence type="ECO:0000313" key="3">
    <source>
        <dbReference type="Proteomes" id="UP001275315"/>
    </source>
</evidence>
<accession>A0ABU5CTG2</accession>
<reference evidence="2 3" key="1">
    <citation type="submission" date="2023-10" db="EMBL/GenBank/DDBJ databases">
        <title>Virgibacillus soli CC-YMP-6 genome.</title>
        <authorList>
            <person name="Miliotis G."/>
            <person name="Sengupta P."/>
            <person name="Hameed A."/>
            <person name="Chuvochina M."/>
            <person name="Mcdonagh F."/>
            <person name="Simpson A.C."/>
            <person name="Singh N.K."/>
            <person name="Rekha P.D."/>
            <person name="Raman K."/>
            <person name="Hugenholtz P."/>
            <person name="Venkateswaran K."/>
        </authorList>
    </citation>
    <scope>NUCLEOTIDE SEQUENCE [LARGE SCALE GENOMIC DNA]</scope>
    <source>
        <strain evidence="2 3">CC-YMP-6</strain>
    </source>
</reference>
<dbReference type="InterPro" id="IPR020205">
    <property type="entry name" value="Uncharacterised_YwnF_TM"/>
</dbReference>